<dbReference type="STRING" id="670580.A0A1X6N4G1"/>
<organism evidence="5 6">
    <name type="scientific">Postia placenta MAD-698-R-SB12</name>
    <dbReference type="NCBI Taxonomy" id="670580"/>
    <lineage>
        <taxon>Eukaryota</taxon>
        <taxon>Fungi</taxon>
        <taxon>Dikarya</taxon>
        <taxon>Basidiomycota</taxon>
        <taxon>Agaricomycotina</taxon>
        <taxon>Agaricomycetes</taxon>
        <taxon>Polyporales</taxon>
        <taxon>Adustoporiaceae</taxon>
        <taxon>Rhodonia</taxon>
    </lineage>
</organism>
<evidence type="ECO:0000313" key="5">
    <source>
        <dbReference type="EMBL" id="OSX63484.1"/>
    </source>
</evidence>
<dbReference type="InterPro" id="IPR027124">
    <property type="entry name" value="Swc5/CFDP1/2"/>
</dbReference>
<dbReference type="InterPro" id="IPR016024">
    <property type="entry name" value="ARM-type_fold"/>
</dbReference>
<dbReference type="GO" id="GO:0000812">
    <property type="term" value="C:Swr1 complex"/>
    <property type="evidence" value="ECO:0007669"/>
    <property type="project" value="TreeGrafter"/>
</dbReference>
<feature type="compositionally biased region" description="Basic and acidic residues" evidence="3">
    <location>
        <begin position="58"/>
        <end position="69"/>
    </location>
</feature>
<dbReference type="Proteomes" id="UP000194127">
    <property type="component" value="Unassembled WGS sequence"/>
</dbReference>
<dbReference type="PANTHER" id="PTHR48407">
    <property type="entry name" value="CRANIOFACIAL DEVELOPMENT PROTEIN 1"/>
    <property type="match status" value="1"/>
</dbReference>
<dbReference type="SUPFAM" id="SSF48371">
    <property type="entry name" value="ARM repeat"/>
    <property type="match status" value="1"/>
</dbReference>
<gene>
    <name evidence="5" type="ORF">POSPLADRAFT_1045806</name>
</gene>
<feature type="region of interest" description="Disordered" evidence="3">
    <location>
        <begin position="1"/>
        <end position="39"/>
    </location>
</feature>
<feature type="compositionally biased region" description="Low complexity" evidence="3">
    <location>
        <begin position="98"/>
        <end position="110"/>
    </location>
</feature>
<dbReference type="InterPro" id="IPR011989">
    <property type="entry name" value="ARM-like"/>
</dbReference>
<dbReference type="PROSITE" id="PS51279">
    <property type="entry name" value="BCNT_C"/>
    <property type="match status" value="1"/>
</dbReference>
<evidence type="ECO:0000256" key="1">
    <source>
        <dbReference type="ARBA" id="ARBA00010465"/>
    </source>
</evidence>
<protein>
    <recommendedName>
        <fullName evidence="2">SWR1-complex protein 5</fullName>
    </recommendedName>
</protein>
<evidence type="ECO:0000313" key="6">
    <source>
        <dbReference type="Proteomes" id="UP000194127"/>
    </source>
</evidence>
<feature type="region of interest" description="Disordered" evidence="3">
    <location>
        <begin position="58"/>
        <end position="144"/>
    </location>
</feature>
<feature type="domain" description="BCNT-C" evidence="4">
    <location>
        <begin position="122"/>
        <end position="202"/>
    </location>
</feature>
<sequence length="920" mass="102241">MDPTSDSEDDLDYVPLEDTGDVVLQPMRKPATKPPDSSRIVKIEKRYRFAGEDVIEVKEVPEDSEEAKKWPKWQPALPEAIQSSSYTPVESAGPSELPAPSTAQATTSAQELKPAAKRPGPRKPKTKLAPLPGTQKAKKLTTLDKSSMDWRSHVQTGASDLKDELEANRRGGGYLERVEFLQRVEDRKVDALDAMVERATRNGEVSRRSTTYTISESFVDDIENAEGWNLIVTMLCEHFKLPDITRRSGLKKVHAHFNEIYKKLNDVYTKNLGNDKILGGIVGIWAKMSADSILRDRLFKEGLVSKMVPLLDMPSTRHIGLQALSTVTHHGGIASRQEIAKLTPKLLQLINEFSDDAVVMELATVTMAHAIGAVVGQEQEPDHRLLASIDIRSVLKLTVDNLRKPSASHLMINHAVGLLTSVTLHCYKECKAMPPLIQFLTACLRSSDLTTRCNALGGLTRLNGLEAEPNKQFFDPRKIMDAVSRRFPDNLTDIIMDYGMDRCDTTLTLRSSADFQRALMKCVQDHDLYALGKTIAQLVVRTEFSITGGAYQTMNEQTGQWEIVNTGLPFTMWGDALPHCARALRQKGTKEDFDDAEICELKHHVLQQNIPAAIRAGQEVLQRNPQLAYAHYVIALGADNTQGLKSAKKGLKCKQITPFVRHYLLWRAVEHAGNLGLVVLQQATEGEKDYGEGIAFLVSACEDAKTFISEAPPDNRHMETVLNWYIICSIAIRGPELSNDMRELGVSILELQDTGQDALEKVALADQFANFLEHPPKKTQMRLTRQLIVQYYQTAAKNWGSVVERFDRMDLSSESCSIPSPSKAEDDLAAWLDDLHFDDDEHEHAQRCAHPKISINSVSLYRCSHCGNPSAVLRKCGGCGTATKAVKNHIGANINVSASRRHREDSVCIFNAIIALLTAS</sequence>
<name>A0A1X6N4G1_9APHY</name>
<proteinExistence type="inferred from homology"/>
<evidence type="ECO:0000256" key="3">
    <source>
        <dbReference type="SAM" id="MobiDB-lite"/>
    </source>
</evidence>
<comment type="similarity">
    <text evidence="1">Belongs to the SWC5 family.</text>
</comment>
<evidence type="ECO:0000259" key="4">
    <source>
        <dbReference type="PROSITE" id="PS51279"/>
    </source>
</evidence>
<dbReference type="Gene3D" id="1.25.10.10">
    <property type="entry name" value="Leucine-rich Repeat Variant"/>
    <property type="match status" value="1"/>
</dbReference>
<accession>A0A1X6N4G1</accession>
<feature type="compositionally biased region" description="Basic residues" evidence="3">
    <location>
        <begin position="115"/>
        <end position="126"/>
    </location>
</feature>
<dbReference type="EMBL" id="KZ110595">
    <property type="protein sequence ID" value="OSX63484.1"/>
    <property type="molecule type" value="Genomic_DNA"/>
</dbReference>
<dbReference type="AlphaFoldDB" id="A0A1X6N4G1"/>
<feature type="compositionally biased region" description="Acidic residues" evidence="3">
    <location>
        <begin position="1"/>
        <end position="12"/>
    </location>
</feature>
<dbReference type="PANTHER" id="PTHR48407:SF1">
    <property type="entry name" value="CRANIOFACIAL DEVELOPMENT PROTEIN 1"/>
    <property type="match status" value="1"/>
</dbReference>
<dbReference type="GeneID" id="36323817"/>
<dbReference type="InterPro" id="IPR011421">
    <property type="entry name" value="BCNT-C"/>
</dbReference>
<dbReference type="OrthoDB" id="341421at2759"/>
<dbReference type="RefSeq" id="XP_024340278.1">
    <property type="nucleotide sequence ID" value="XM_024478867.1"/>
</dbReference>
<dbReference type="Pfam" id="PF07572">
    <property type="entry name" value="BCNT"/>
    <property type="match status" value="1"/>
</dbReference>
<reference evidence="5 6" key="1">
    <citation type="submission" date="2017-04" db="EMBL/GenBank/DDBJ databases">
        <title>Genome Sequence of the Model Brown-Rot Fungus Postia placenta SB12.</title>
        <authorList>
            <consortium name="DOE Joint Genome Institute"/>
            <person name="Gaskell J."/>
            <person name="Kersten P."/>
            <person name="Larrondo L.F."/>
            <person name="Canessa P."/>
            <person name="Martinez D."/>
            <person name="Hibbett D."/>
            <person name="Schmoll M."/>
            <person name="Kubicek C.P."/>
            <person name="Martinez A.T."/>
            <person name="Yadav J."/>
            <person name="Master E."/>
            <person name="Magnuson J.K."/>
            <person name="James T."/>
            <person name="Yaver D."/>
            <person name="Berka R."/>
            <person name="Labutti K."/>
            <person name="Lipzen A."/>
            <person name="Aerts A."/>
            <person name="Barry K."/>
            <person name="Henrissat B."/>
            <person name="Blanchette R."/>
            <person name="Grigoriev I."/>
            <person name="Cullen D."/>
        </authorList>
    </citation>
    <scope>NUCLEOTIDE SEQUENCE [LARGE SCALE GENOMIC DNA]</scope>
    <source>
        <strain evidence="5 6">MAD-698-R-SB12</strain>
    </source>
</reference>
<evidence type="ECO:0000256" key="2">
    <source>
        <dbReference type="ARBA" id="ARBA00019138"/>
    </source>
</evidence>
<keyword evidence="6" id="KW-1185">Reference proteome</keyword>